<evidence type="ECO:0000256" key="5">
    <source>
        <dbReference type="ARBA" id="ARBA00022694"/>
    </source>
</evidence>
<proteinExistence type="inferred from homology"/>
<accession>A0ABU5SXT5</accession>
<organism evidence="12 13">
    <name type="scientific">Cyanobium gracile UHCC 0281</name>
    <dbReference type="NCBI Taxonomy" id="3110309"/>
    <lineage>
        <taxon>Bacteria</taxon>
        <taxon>Bacillati</taxon>
        <taxon>Cyanobacteriota</taxon>
        <taxon>Cyanophyceae</taxon>
        <taxon>Synechococcales</taxon>
        <taxon>Prochlorococcaceae</taxon>
        <taxon>Cyanobium</taxon>
    </lineage>
</organism>
<dbReference type="SUPFAM" id="SSF52540">
    <property type="entry name" value="P-loop containing nucleoside triphosphate hydrolases"/>
    <property type="match status" value="1"/>
</dbReference>
<name>A0ABU5SXT5_9CYAN</name>
<evidence type="ECO:0000256" key="3">
    <source>
        <dbReference type="ARBA" id="ARBA00019010"/>
    </source>
</evidence>
<comment type="caution">
    <text evidence="12">The sequence shown here is derived from an EMBL/GenBank/DDBJ whole genome shotgun (WGS) entry which is preliminary data.</text>
</comment>
<feature type="compositionally biased region" description="Basic and acidic residues" evidence="11">
    <location>
        <begin position="144"/>
        <end position="153"/>
    </location>
</feature>
<evidence type="ECO:0000256" key="1">
    <source>
        <dbReference type="ARBA" id="ARBA00004496"/>
    </source>
</evidence>
<keyword evidence="7" id="KW-0547">Nucleotide-binding</keyword>
<feature type="region of interest" description="Disordered" evidence="11">
    <location>
        <begin position="144"/>
        <end position="166"/>
    </location>
</feature>
<dbReference type="InterPro" id="IPR003442">
    <property type="entry name" value="T6A_TsaE"/>
</dbReference>
<dbReference type="Pfam" id="PF02367">
    <property type="entry name" value="TsaE"/>
    <property type="match status" value="1"/>
</dbReference>
<dbReference type="InterPro" id="IPR027417">
    <property type="entry name" value="P-loop_NTPase"/>
</dbReference>
<evidence type="ECO:0000313" key="13">
    <source>
        <dbReference type="Proteomes" id="UP001302329"/>
    </source>
</evidence>
<keyword evidence="6" id="KW-0479">Metal-binding</keyword>
<evidence type="ECO:0000256" key="6">
    <source>
        <dbReference type="ARBA" id="ARBA00022723"/>
    </source>
</evidence>
<evidence type="ECO:0000256" key="7">
    <source>
        <dbReference type="ARBA" id="ARBA00022741"/>
    </source>
</evidence>
<dbReference type="Gene3D" id="3.40.50.300">
    <property type="entry name" value="P-loop containing nucleotide triphosphate hydrolases"/>
    <property type="match status" value="1"/>
</dbReference>
<reference evidence="12 13" key="1">
    <citation type="submission" date="2023-12" db="EMBL/GenBank/DDBJ databases">
        <title>Baltic Sea Cyanobacteria.</title>
        <authorList>
            <person name="Delbaje E."/>
            <person name="Fewer D.P."/>
            <person name="Shishido T.K."/>
        </authorList>
    </citation>
    <scope>NUCLEOTIDE SEQUENCE [LARGE SCALE GENOMIC DNA]</scope>
    <source>
        <strain evidence="12 13">UHCC 0281</strain>
    </source>
</reference>
<evidence type="ECO:0000256" key="4">
    <source>
        <dbReference type="ARBA" id="ARBA00022490"/>
    </source>
</evidence>
<evidence type="ECO:0000256" key="10">
    <source>
        <dbReference type="ARBA" id="ARBA00032441"/>
    </source>
</evidence>
<keyword evidence="4" id="KW-0963">Cytoplasm</keyword>
<evidence type="ECO:0000256" key="2">
    <source>
        <dbReference type="ARBA" id="ARBA00007599"/>
    </source>
</evidence>
<keyword evidence="8" id="KW-0067">ATP-binding</keyword>
<feature type="compositionally biased region" description="Low complexity" evidence="11">
    <location>
        <begin position="154"/>
        <end position="166"/>
    </location>
</feature>
<evidence type="ECO:0000256" key="9">
    <source>
        <dbReference type="ARBA" id="ARBA00022842"/>
    </source>
</evidence>
<protein>
    <recommendedName>
        <fullName evidence="3">tRNA threonylcarbamoyladenosine biosynthesis protein TsaE</fullName>
    </recommendedName>
    <alternativeName>
        <fullName evidence="10">t(6)A37 threonylcarbamoyladenosine biosynthesis protein TsaE</fullName>
    </alternativeName>
</protein>
<keyword evidence="9" id="KW-0460">Magnesium</keyword>
<evidence type="ECO:0000313" key="12">
    <source>
        <dbReference type="EMBL" id="MEA5443296.1"/>
    </source>
</evidence>
<keyword evidence="13" id="KW-1185">Reference proteome</keyword>
<sequence>METHDAIEVCHLADPSATDALGRRLASQLIAAGADDGALLLLRGELGTGKTSLVQGLAAAMGIAEPISSPTFALAQHYDTDAGPDAGASALVHLDLYRLEQSAAADELFAQEEEEARRIGAVMAVEWPERLSFRPEGAWEVDLSHNDDGEGRLARITRPAAPATPR</sequence>
<dbReference type="NCBIfam" id="TIGR00150">
    <property type="entry name" value="T6A_YjeE"/>
    <property type="match status" value="1"/>
</dbReference>
<dbReference type="PANTHER" id="PTHR33540:SF2">
    <property type="entry name" value="TRNA THREONYLCARBAMOYLADENOSINE BIOSYNTHESIS PROTEIN TSAE"/>
    <property type="match status" value="1"/>
</dbReference>
<keyword evidence="5" id="KW-0819">tRNA processing</keyword>
<comment type="similarity">
    <text evidence="2">Belongs to the TsaE family.</text>
</comment>
<dbReference type="RefSeq" id="WP_323357298.1">
    <property type="nucleotide sequence ID" value="NZ_JAYGHY010000044.1"/>
</dbReference>
<comment type="subcellular location">
    <subcellularLocation>
        <location evidence="1">Cytoplasm</location>
    </subcellularLocation>
</comment>
<evidence type="ECO:0000256" key="8">
    <source>
        <dbReference type="ARBA" id="ARBA00022840"/>
    </source>
</evidence>
<dbReference type="EMBL" id="JAYGHY010000044">
    <property type="protein sequence ID" value="MEA5443296.1"/>
    <property type="molecule type" value="Genomic_DNA"/>
</dbReference>
<dbReference type="Proteomes" id="UP001302329">
    <property type="component" value="Unassembled WGS sequence"/>
</dbReference>
<gene>
    <name evidence="12" type="primary">tsaE</name>
    <name evidence="12" type="ORF">VB739_12095</name>
</gene>
<evidence type="ECO:0000256" key="11">
    <source>
        <dbReference type="SAM" id="MobiDB-lite"/>
    </source>
</evidence>
<dbReference type="PANTHER" id="PTHR33540">
    <property type="entry name" value="TRNA THREONYLCARBAMOYLADENOSINE BIOSYNTHESIS PROTEIN TSAE"/>
    <property type="match status" value="1"/>
</dbReference>